<keyword evidence="8 11" id="KW-0472">Membrane</keyword>
<evidence type="ECO:0000256" key="4">
    <source>
        <dbReference type="ARBA" id="ARBA00022452"/>
    </source>
</evidence>
<dbReference type="PANTHER" id="PTHR30069:SF29">
    <property type="entry name" value="HEMOGLOBIN AND HEMOGLOBIN-HAPTOGLOBIN-BINDING PROTEIN 1-RELATED"/>
    <property type="match status" value="1"/>
</dbReference>
<evidence type="ECO:0000256" key="1">
    <source>
        <dbReference type="ARBA" id="ARBA00004571"/>
    </source>
</evidence>
<dbReference type="SUPFAM" id="SSF56935">
    <property type="entry name" value="Porins"/>
    <property type="match status" value="1"/>
</dbReference>
<evidence type="ECO:0000313" key="14">
    <source>
        <dbReference type="EMBL" id="NVO99505.1"/>
    </source>
</evidence>
<dbReference type="Gene3D" id="2.40.170.20">
    <property type="entry name" value="TonB-dependent receptor, beta-barrel domain"/>
    <property type="match status" value="1"/>
</dbReference>
<dbReference type="PROSITE" id="PS01156">
    <property type="entry name" value="TONB_DEPENDENT_REC_2"/>
    <property type="match status" value="1"/>
</dbReference>
<comment type="similarity">
    <text evidence="2">Belongs to the TonB-dependent receptor family. Hemoglobin/haptoglobin binding protein subfamily.</text>
</comment>
<name>A0A850QLJ5_PHODD</name>
<dbReference type="AlphaFoldDB" id="A0A850QLJ5"/>
<keyword evidence="6" id="KW-0732">Signal</keyword>
<evidence type="ECO:0000256" key="8">
    <source>
        <dbReference type="ARBA" id="ARBA00023136"/>
    </source>
</evidence>
<dbReference type="InterPro" id="IPR000531">
    <property type="entry name" value="Beta-barrel_TonB"/>
</dbReference>
<evidence type="ECO:0000256" key="12">
    <source>
        <dbReference type="PROSITE-ProRule" id="PRU10144"/>
    </source>
</evidence>
<proteinExistence type="inferred from homology"/>
<keyword evidence="10 11" id="KW-0998">Cell outer membrane</keyword>
<dbReference type="GO" id="GO:0044718">
    <property type="term" value="P:siderophore transmembrane transport"/>
    <property type="evidence" value="ECO:0007669"/>
    <property type="project" value="TreeGrafter"/>
</dbReference>
<comment type="caution">
    <text evidence="14">The sequence shown here is derived from an EMBL/GenBank/DDBJ whole genome shotgun (WGS) entry which is preliminary data.</text>
</comment>
<evidence type="ECO:0000256" key="7">
    <source>
        <dbReference type="ARBA" id="ARBA00023077"/>
    </source>
</evidence>
<protein>
    <submittedName>
        <fullName evidence="14">TonB-dependent receptor</fullName>
    </submittedName>
</protein>
<dbReference type="InterPro" id="IPR039426">
    <property type="entry name" value="TonB-dep_rcpt-like"/>
</dbReference>
<keyword evidence="4 11" id="KW-1134">Transmembrane beta strand</keyword>
<evidence type="ECO:0000256" key="2">
    <source>
        <dbReference type="ARBA" id="ARBA00008143"/>
    </source>
</evidence>
<dbReference type="Pfam" id="PF00593">
    <property type="entry name" value="TonB_dep_Rec_b-barrel"/>
    <property type="match status" value="1"/>
</dbReference>
<evidence type="ECO:0000256" key="3">
    <source>
        <dbReference type="ARBA" id="ARBA00022448"/>
    </source>
</evidence>
<dbReference type="InterPro" id="IPR010917">
    <property type="entry name" value="TonB_rcpt_CS"/>
</dbReference>
<evidence type="ECO:0000256" key="9">
    <source>
        <dbReference type="ARBA" id="ARBA00023170"/>
    </source>
</evidence>
<feature type="domain" description="TonB-dependent receptor-like beta-barrel" evidence="13">
    <location>
        <begin position="12"/>
        <end position="283"/>
    </location>
</feature>
<sequence>DKGTSKPGPEEVPKSKSEKRAVFVQDQMFMLDEKLVVTAGLRYDDYQAKPDSDTLKDHKSDAFTGRLGAVYHFTDNFSTYGQFTQGFRAPTIHELYYDKENLAHGYKVISNPNLKPEESDAVELGLRLNGHLGSVATSVFYNNYKNFIKEVTTYDSNDIQITTNENVDKAKIYGAELKTSIWLDEALNAPMGTYANFSVAYTRGEDKKTGRELDTVAPLTAVLGLGYDSPDEMWGGVIDVTMVATKDEWQKEDHFNTPGYTVVDMTTYYRPSKDLTVRAGLFNAFDKKYWQYQNIDGITVGKENINRKTEPGRNWGVNVKYDF</sequence>
<evidence type="ECO:0000313" key="15">
    <source>
        <dbReference type="Proteomes" id="UP000533429"/>
    </source>
</evidence>
<dbReference type="GO" id="GO:0015344">
    <property type="term" value="F:siderophore uptake transmembrane transporter activity"/>
    <property type="evidence" value="ECO:0007669"/>
    <property type="project" value="TreeGrafter"/>
</dbReference>
<reference evidence="14 15" key="1">
    <citation type="submission" date="2020-06" db="EMBL/GenBank/DDBJ databases">
        <title>Photobacterium damselae subsp. damselae comparative genomics.</title>
        <authorList>
            <person name="Osorio C.R."/>
        </authorList>
    </citation>
    <scope>NUCLEOTIDE SEQUENCE [LARGE SCALE GENOMIC DNA]</scope>
    <source>
        <strain evidence="14 15">TW250/03</strain>
    </source>
</reference>
<dbReference type="CDD" id="cd01347">
    <property type="entry name" value="ligand_gated_channel"/>
    <property type="match status" value="1"/>
</dbReference>
<dbReference type="Proteomes" id="UP000533429">
    <property type="component" value="Unassembled WGS sequence"/>
</dbReference>
<keyword evidence="9 14" id="KW-0675">Receptor</keyword>
<evidence type="ECO:0000256" key="11">
    <source>
        <dbReference type="PROSITE-ProRule" id="PRU01360"/>
    </source>
</evidence>
<dbReference type="PROSITE" id="PS52016">
    <property type="entry name" value="TONB_DEPENDENT_REC_3"/>
    <property type="match status" value="1"/>
</dbReference>
<dbReference type="GO" id="GO:0009279">
    <property type="term" value="C:cell outer membrane"/>
    <property type="evidence" value="ECO:0007669"/>
    <property type="project" value="UniProtKB-SubCell"/>
</dbReference>
<dbReference type="EMBL" id="JABXOR010000291">
    <property type="protein sequence ID" value="NVO99505.1"/>
    <property type="molecule type" value="Genomic_DNA"/>
</dbReference>
<feature type="short sequence motif" description="TonB C-terminal box" evidence="12">
    <location>
        <begin position="306"/>
        <end position="323"/>
    </location>
</feature>
<evidence type="ECO:0000259" key="13">
    <source>
        <dbReference type="Pfam" id="PF00593"/>
    </source>
</evidence>
<keyword evidence="3 11" id="KW-0813">Transport</keyword>
<organism evidence="14 15">
    <name type="scientific">Photobacterium damselae subsp. damselae</name>
    <name type="common">Listonella damsela</name>
    <dbReference type="NCBI Taxonomy" id="85581"/>
    <lineage>
        <taxon>Bacteria</taxon>
        <taxon>Pseudomonadati</taxon>
        <taxon>Pseudomonadota</taxon>
        <taxon>Gammaproteobacteria</taxon>
        <taxon>Vibrionales</taxon>
        <taxon>Vibrionaceae</taxon>
        <taxon>Photobacterium</taxon>
    </lineage>
</organism>
<evidence type="ECO:0000256" key="10">
    <source>
        <dbReference type="ARBA" id="ARBA00023237"/>
    </source>
</evidence>
<dbReference type="PANTHER" id="PTHR30069">
    <property type="entry name" value="TONB-DEPENDENT OUTER MEMBRANE RECEPTOR"/>
    <property type="match status" value="1"/>
</dbReference>
<evidence type="ECO:0000256" key="6">
    <source>
        <dbReference type="ARBA" id="ARBA00022729"/>
    </source>
</evidence>
<keyword evidence="7" id="KW-0798">TonB box</keyword>
<feature type="non-terminal residue" evidence="14">
    <location>
        <position position="1"/>
    </location>
</feature>
<evidence type="ECO:0000256" key="5">
    <source>
        <dbReference type="ARBA" id="ARBA00022692"/>
    </source>
</evidence>
<accession>A0A850QLJ5</accession>
<gene>
    <name evidence="14" type="ORF">HWA77_04700</name>
</gene>
<keyword evidence="5 11" id="KW-0812">Transmembrane</keyword>
<comment type="subcellular location">
    <subcellularLocation>
        <location evidence="1 11">Cell outer membrane</location>
        <topology evidence="1 11">Multi-pass membrane protein</topology>
    </subcellularLocation>
</comment>
<dbReference type="InterPro" id="IPR036942">
    <property type="entry name" value="Beta-barrel_TonB_sf"/>
</dbReference>